<keyword evidence="8" id="KW-1185">Reference proteome</keyword>
<dbReference type="InterPro" id="IPR000700">
    <property type="entry name" value="PAS-assoc_C"/>
</dbReference>
<dbReference type="Proteomes" id="UP001161405">
    <property type="component" value="Unassembled WGS sequence"/>
</dbReference>
<reference evidence="7" key="2">
    <citation type="submission" date="2023-01" db="EMBL/GenBank/DDBJ databases">
        <title>Draft genome sequence of Maritalea porphyrae strain NBRC 107169.</title>
        <authorList>
            <person name="Sun Q."/>
            <person name="Mori K."/>
        </authorList>
    </citation>
    <scope>NUCLEOTIDE SEQUENCE</scope>
    <source>
        <strain evidence="7">NBRC 107169</strain>
    </source>
</reference>
<dbReference type="Gene3D" id="3.30.450.20">
    <property type="entry name" value="PAS domain"/>
    <property type="match status" value="1"/>
</dbReference>
<dbReference type="SUPFAM" id="SSF141868">
    <property type="entry name" value="EAL domain-like"/>
    <property type="match status" value="1"/>
</dbReference>
<feature type="coiled-coil region" evidence="1">
    <location>
        <begin position="166"/>
        <end position="193"/>
    </location>
</feature>
<keyword evidence="2" id="KW-0812">Transmembrane</keyword>
<evidence type="ECO:0000313" key="8">
    <source>
        <dbReference type="Proteomes" id="UP001161405"/>
    </source>
</evidence>
<keyword evidence="1" id="KW-0175">Coiled coil</keyword>
<dbReference type="Gene3D" id="3.20.20.450">
    <property type="entry name" value="EAL domain"/>
    <property type="match status" value="1"/>
</dbReference>
<dbReference type="InterPro" id="IPR052155">
    <property type="entry name" value="Biofilm_reg_signaling"/>
</dbReference>
<dbReference type="SUPFAM" id="SSF55785">
    <property type="entry name" value="PYP-like sensor domain (PAS domain)"/>
    <property type="match status" value="1"/>
</dbReference>
<evidence type="ECO:0000259" key="3">
    <source>
        <dbReference type="PROSITE" id="PS50112"/>
    </source>
</evidence>
<evidence type="ECO:0000256" key="2">
    <source>
        <dbReference type="SAM" id="Phobius"/>
    </source>
</evidence>
<organism evidence="7 8">
    <name type="scientific">Maritalea porphyrae</name>
    <dbReference type="NCBI Taxonomy" id="880732"/>
    <lineage>
        <taxon>Bacteria</taxon>
        <taxon>Pseudomonadati</taxon>
        <taxon>Pseudomonadota</taxon>
        <taxon>Alphaproteobacteria</taxon>
        <taxon>Hyphomicrobiales</taxon>
        <taxon>Devosiaceae</taxon>
        <taxon>Maritalea</taxon>
    </lineage>
</organism>
<proteinExistence type="predicted"/>
<dbReference type="SMART" id="SM00091">
    <property type="entry name" value="PAS"/>
    <property type="match status" value="1"/>
</dbReference>
<sequence>MGSVIIVHGLVLILGCLMGAGLVYYARKHLRTRAAFRKKIRALNKELQNTRSENTIMELIVNNANDGILIQDLEGRIEWSNPAYSRMTGFSADEIRGKKPQEFVIPPESRPSPEEIEEFRYDISSGHLEDFESILNIRKNGELFWNQLSFAVATFEEGAEPKVVIIAREITEQREHEEELKRSESRNKELAEFDSLTGLPNRMKLSKHLEAVVASAMESGKTAGLLHIDLDQFKTINDTLGHSVGDKVLIHAAEQMTAIVGEMGMVGRFGGDEFLVVFEETFGFEPLKEIAKKILNALEQPFQSGDHVVQFGCSIGIAITGDHAKTANDLIKHADVALYEVKRSGRHNISCFNKVLGTVYARRMELSSQLASAIEEGQLCVELQPQYNLERGTVHGFEALIRWHHPKYGKLPPQEFLTIAEQNGLMSQVDSVAMHGALDALRAMDDAGHHDLRISINVSTATLNQPNYVKDLCSAVSSRELSNDRVTLEVLETNLLEGMNGSNLEAIREVSNEGFKVELDDFGMGYAGLAHLTRITTHGVKIDRSMVRNMLLDPATLTIVRTIIALCSELGMTVVAEGIEEIEQAEELQAAGCTVIQGFGVGHPMPLSQALKWLQRSEVSPIIANISPTYKQFDELRDFLTAK</sequence>
<dbReference type="InterPro" id="IPR000160">
    <property type="entry name" value="GGDEF_dom"/>
</dbReference>
<evidence type="ECO:0000259" key="6">
    <source>
        <dbReference type="PROSITE" id="PS50887"/>
    </source>
</evidence>
<feature type="domain" description="PAS" evidence="3">
    <location>
        <begin position="53"/>
        <end position="126"/>
    </location>
</feature>
<evidence type="ECO:0000313" key="7">
    <source>
        <dbReference type="EMBL" id="GLQ18731.1"/>
    </source>
</evidence>
<dbReference type="CDD" id="cd00130">
    <property type="entry name" value="PAS"/>
    <property type="match status" value="1"/>
</dbReference>
<dbReference type="Gene3D" id="3.30.70.270">
    <property type="match status" value="1"/>
</dbReference>
<dbReference type="InterPro" id="IPR029787">
    <property type="entry name" value="Nucleotide_cyclase"/>
</dbReference>
<name>A0ABQ5UTX2_9HYPH</name>
<dbReference type="PROSITE" id="PS50113">
    <property type="entry name" value="PAC"/>
    <property type="match status" value="1"/>
</dbReference>
<feature type="domain" description="EAL" evidence="5">
    <location>
        <begin position="363"/>
        <end position="618"/>
    </location>
</feature>
<evidence type="ECO:0000256" key="1">
    <source>
        <dbReference type="SAM" id="Coils"/>
    </source>
</evidence>
<dbReference type="InterPro" id="IPR001633">
    <property type="entry name" value="EAL_dom"/>
</dbReference>
<protein>
    <submittedName>
        <fullName evidence="7">GGDEF domain-containing protein</fullName>
    </submittedName>
</protein>
<feature type="domain" description="PAC" evidence="4">
    <location>
        <begin position="129"/>
        <end position="182"/>
    </location>
</feature>
<dbReference type="EMBL" id="BSNI01000002">
    <property type="protein sequence ID" value="GLQ18731.1"/>
    <property type="molecule type" value="Genomic_DNA"/>
</dbReference>
<dbReference type="PROSITE" id="PS50112">
    <property type="entry name" value="PAS"/>
    <property type="match status" value="1"/>
</dbReference>
<dbReference type="InterPro" id="IPR000014">
    <property type="entry name" value="PAS"/>
</dbReference>
<accession>A0ABQ5UTX2</accession>
<dbReference type="SUPFAM" id="SSF55073">
    <property type="entry name" value="Nucleotide cyclase"/>
    <property type="match status" value="1"/>
</dbReference>
<dbReference type="PROSITE" id="PS50887">
    <property type="entry name" value="GGDEF"/>
    <property type="match status" value="1"/>
</dbReference>
<dbReference type="PROSITE" id="PS50883">
    <property type="entry name" value="EAL"/>
    <property type="match status" value="1"/>
</dbReference>
<keyword evidence="2" id="KW-1133">Transmembrane helix</keyword>
<dbReference type="CDD" id="cd01949">
    <property type="entry name" value="GGDEF"/>
    <property type="match status" value="1"/>
</dbReference>
<dbReference type="PANTHER" id="PTHR44757:SF2">
    <property type="entry name" value="BIOFILM ARCHITECTURE MAINTENANCE PROTEIN MBAA"/>
    <property type="match status" value="1"/>
</dbReference>
<dbReference type="SMART" id="SM00267">
    <property type="entry name" value="GGDEF"/>
    <property type="match status" value="1"/>
</dbReference>
<evidence type="ECO:0000259" key="5">
    <source>
        <dbReference type="PROSITE" id="PS50883"/>
    </source>
</evidence>
<dbReference type="InterPro" id="IPR035965">
    <property type="entry name" value="PAS-like_dom_sf"/>
</dbReference>
<dbReference type="SMART" id="SM00052">
    <property type="entry name" value="EAL"/>
    <property type="match status" value="1"/>
</dbReference>
<feature type="transmembrane region" description="Helical" evidence="2">
    <location>
        <begin position="6"/>
        <end position="26"/>
    </location>
</feature>
<gene>
    <name evidence="7" type="ORF">GCM10007879_29800</name>
</gene>
<dbReference type="NCBIfam" id="TIGR00229">
    <property type="entry name" value="sensory_box"/>
    <property type="match status" value="1"/>
</dbReference>
<evidence type="ECO:0000259" key="4">
    <source>
        <dbReference type="PROSITE" id="PS50113"/>
    </source>
</evidence>
<dbReference type="NCBIfam" id="TIGR00254">
    <property type="entry name" value="GGDEF"/>
    <property type="match status" value="1"/>
</dbReference>
<dbReference type="Pfam" id="PF00563">
    <property type="entry name" value="EAL"/>
    <property type="match status" value="1"/>
</dbReference>
<feature type="domain" description="GGDEF" evidence="6">
    <location>
        <begin position="221"/>
        <end position="354"/>
    </location>
</feature>
<comment type="caution">
    <text evidence="7">The sequence shown here is derived from an EMBL/GenBank/DDBJ whole genome shotgun (WGS) entry which is preliminary data.</text>
</comment>
<dbReference type="InterPro" id="IPR035919">
    <property type="entry name" value="EAL_sf"/>
</dbReference>
<reference evidence="7" key="1">
    <citation type="journal article" date="2014" name="Int. J. Syst. Evol. Microbiol.">
        <title>Complete genome of a new Firmicutes species belonging to the dominant human colonic microbiota ('Ruminococcus bicirculans') reveals two chromosomes and a selective capacity to utilize plant glucans.</title>
        <authorList>
            <consortium name="NISC Comparative Sequencing Program"/>
            <person name="Wegmann U."/>
            <person name="Louis P."/>
            <person name="Goesmann A."/>
            <person name="Henrissat B."/>
            <person name="Duncan S.H."/>
            <person name="Flint H.J."/>
        </authorList>
    </citation>
    <scope>NUCLEOTIDE SEQUENCE</scope>
    <source>
        <strain evidence="7">NBRC 107169</strain>
    </source>
</reference>
<dbReference type="Pfam" id="PF13426">
    <property type="entry name" value="PAS_9"/>
    <property type="match status" value="1"/>
</dbReference>
<keyword evidence="2" id="KW-0472">Membrane</keyword>
<dbReference type="CDD" id="cd01948">
    <property type="entry name" value="EAL"/>
    <property type="match status" value="1"/>
</dbReference>
<dbReference type="PANTHER" id="PTHR44757">
    <property type="entry name" value="DIGUANYLATE CYCLASE DGCP"/>
    <property type="match status" value="1"/>
</dbReference>
<dbReference type="InterPro" id="IPR043128">
    <property type="entry name" value="Rev_trsase/Diguanyl_cyclase"/>
</dbReference>
<dbReference type="Pfam" id="PF00990">
    <property type="entry name" value="GGDEF"/>
    <property type="match status" value="1"/>
</dbReference>